<reference evidence="2" key="2">
    <citation type="submission" date="2025-09" db="UniProtKB">
        <authorList>
            <consortium name="Ensembl"/>
        </authorList>
    </citation>
    <scope>IDENTIFICATION</scope>
</reference>
<dbReference type="PANTHER" id="PTHR46449:SF1">
    <property type="entry name" value="FAMILY WITH SEQUENCE SIMILARITY 47, MEMBER A-RELATED"/>
    <property type="match status" value="1"/>
</dbReference>
<proteinExistence type="inferred from homology"/>
<dbReference type="Ensembl" id="ENSCGRT00001017580.1">
    <property type="protein sequence ID" value="ENSCGRP00001013343.1"/>
    <property type="gene ID" value="ENSCGRG00001014513.1"/>
</dbReference>
<dbReference type="PANTHER" id="PTHR46449">
    <property type="entry name" value="ZGC:158260"/>
    <property type="match status" value="1"/>
</dbReference>
<dbReference type="InterPro" id="IPR032743">
    <property type="entry name" value="FAM47"/>
</dbReference>
<reference evidence="2" key="1">
    <citation type="submission" date="2025-08" db="UniProtKB">
        <authorList>
            <consortium name="Ensembl"/>
        </authorList>
    </citation>
    <scope>IDENTIFICATION</scope>
</reference>
<accession>A0A8C2M3W9</accession>
<evidence type="ECO:0000313" key="2">
    <source>
        <dbReference type="Ensembl" id="ENSCGRP00001013343.1"/>
    </source>
</evidence>
<organism evidence="2 3">
    <name type="scientific">Cricetulus griseus</name>
    <name type="common">Chinese hamster</name>
    <name type="synonym">Cricetulus barabensis griseus</name>
    <dbReference type="NCBI Taxonomy" id="10029"/>
    <lineage>
        <taxon>Eukaryota</taxon>
        <taxon>Metazoa</taxon>
        <taxon>Chordata</taxon>
        <taxon>Craniata</taxon>
        <taxon>Vertebrata</taxon>
        <taxon>Euteleostomi</taxon>
        <taxon>Mammalia</taxon>
        <taxon>Eutheria</taxon>
        <taxon>Euarchontoglires</taxon>
        <taxon>Glires</taxon>
        <taxon>Rodentia</taxon>
        <taxon>Myomorpha</taxon>
        <taxon>Muroidea</taxon>
        <taxon>Cricetidae</taxon>
        <taxon>Cricetinae</taxon>
        <taxon>Cricetulus</taxon>
    </lineage>
</organism>
<dbReference type="GO" id="GO:0045815">
    <property type="term" value="P:transcription initiation-coupled chromatin remodeling"/>
    <property type="evidence" value="ECO:0007669"/>
    <property type="project" value="TreeGrafter"/>
</dbReference>
<protein>
    <submittedName>
        <fullName evidence="2">Uncharacterized protein</fullName>
    </submittedName>
</protein>
<name>A0A8C2M3W9_CRIGR</name>
<dbReference type="AlphaFoldDB" id="A0A8C2M3W9"/>
<sequence length="378" mass="44568">MGDQRLPENQPGQVTRHNCVLKQKKEQLALPLFMEGKHWLFSHEKQEDFARDYVPCEEILSQTMQETLFPRICREPPSTVTNKRRRKLSRDLGLLCSMSADQKGSRRTQYNLDHLFQMEDDAENHFINLLQMPKHDWNLNKWPNLENQREANKNSKNGKCLHRKFNLGIAENSRLCQGNFLSRNTSRNQNLLDSLKHRFPQRRGNVIYEWNEVLGNLGVLQQLEMNRAYQPSCKESSDKKVCHPPSKLKYFRGLSKEKDIRFSKPASSIFEMELQKPHDRVKSTKEKFKYGPSYQKPKQLKSIASKEPITDPKNLLEIQGFHCTQGLCYAKYTQEVFMRKGWNYNSVNMPILRILKNHEMIMQKQEDVDNEKKRGKEL</sequence>
<dbReference type="GO" id="GO:0000785">
    <property type="term" value="C:chromatin"/>
    <property type="evidence" value="ECO:0007669"/>
    <property type="project" value="TreeGrafter"/>
</dbReference>
<comment type="similarity">
    <text evidence="1">Belongs to the FAM47 family.</text>
</comment>
<dbReference type="Proteomes" id="UP000694386">
    <property type="component" value="Unplaced"/>
</dbReference>
<evidence type="ECO:0000313" key="3">
    <source>
        <dbReference type="Proteomes" id="UP000694386"/>
    </source>
</evidence>
<evidence type="ECO:0000256" key="1">
    <source>
        <dbReference type="ARBA" id="ARBA00005277"/>
    </source>
</evidence>